<dbReference type="Proteomes" id="UP000015104">
    <property type="component" value="Unassembled WGS sequence"/>
</dbReference>
<dbReference type="Pfam" id="PF08652">
    <property type="entry name" value="RAI1"/>
    <property type="match status" value="1"/>
</dbReference>
<evidence type="ECO:0000313" key="4">
    <source>
        <dbReference type="EnsemblMetazoa" id="tetur09g05280.1"/>
    </source>
</evidence>
<comment type="similarity">
    <text evidence="1 2">Belongs to the DXO/Dom3Z family.</text>
</comment>
<keyword evidence="2" id="KW-0540">Nuclease</keyword>
<dbReference type="AlphaFoldDB" id="T1KE47"/>
<keyword evidence="2" id="KW-0378">Hydrolase</keyword>
<dbReference type="HOGENOM" id="CLU_067939_0_0_1"/>
<evidence type="ECO:0000256" key="2">
    <source>
        <dbReference type="RuleBase" id="RU367113"/>
    </source>
</evidence>
<comment type="cofactor">
    <cofactor evidence="2">
        <name>a divalent metal cation</name>
        <dbReference type="ChEBI" id="CHEBI:60240"/>
    </cofactor>
</comment>
<dbReference type="GO" id="GO:0046872">
    <property type="term" value="F:metal ion binding"/>
    <property type="evidence" value="ECO:0007669"/>
    <property type="project" value="UniProtKB-KW"/>
</dbReference>
<feature type="domain" description="RAI1-like" evidence="3">
    <location>
        <begin position="25"/>
        <end position="340"/>
    </location>
</feature>
<reference evidence="5" key="1">
    <citation type="submission" date="2011-08" db="EMBL/GenBank/DDBJ databases">
        <authorList>
            <person name="Rombauts S."/>
        </authorList>
    </citation>
    <scope>NUCLEOTIDE SEQUENCE</scope>
    <source>
        <strain evidence="5">London</strain>
    </source>
</reference>
<dbReference type="PANTHER" id="PTHR12395">
    <property type="entry name" value="DOM-3 RELATED"/>
    <property type="match status" value="1"/>
</dbReference>
<dbReference type="GO" id="GO:0004518">
    <property type="term" value="F:nuclease activity"/>
    <property type="evidence" value="ECO:0007669"/>
    <property type="project" value="UniProtKB-KW"/>
</dbReference>
<keyword evidence="2" id="KW-0694">RNA-binding</keyword>
<comment type="function">
    <text evidence="2">Decapping enzyme for NAD-capped RNAs: specifically hydrolyzes the nicotinamide adenine dinucleotide (NAD) cap from a subset of RNAs by removing the entire NAD moiety from the 5'-end of an NAD-capped RNA.</text>
</comment>
<dbReference type="EMBL" id="CAEY01002033">
    <property type="status" value="NOT_ANNOTATED_CDS"/>
    <property type="molecule type" value="Genomic_DNA"/>
</dbReference>
<dbReference type="GO" id="GO:0005829">
    <property type="term" value="C:cytosol"/>
    <property type="evidence" value="ECO:0007669"/>
    <property type="project" value="TreeGrafter"/>
</dbReference>
<keyword evidence="2" id="KW-0539">Nucleus</keyword>
<dbReference type="InterPro" id="IPR039039">
    <property type="entry name" value="RAI1-like_fam"/>
</dbReference>
<dbReference type="GeneID" id="112538958"/>
<dbReference type="GO" id="GO:0110155">
    <property type="term" value="P:NAD-cap decapping"/>
    <property type="evidence" value="ECO:0007669"/>
    <property type="project" value="TreeGrafter"/>
</dbReference>
<dbReference type="OMA" id="QSANINW"/>
<accession>T1KE47</accession>
<proteinExistence type="inferred from homology"/>
<keyword evidence="2" id="KW-0547">Nucleotide-binding</keyword>
<dbReference type="PANTHER" id="PTHR12395:SF9">
    <property type="entry name" value="DECAPPING AND EXORIBONUCLEASE PROTEIN"/>
    <property type="match status" value="1"/>
</dbReference>
<dbReference type="RefSeq" id="XP_025016815.1">
    <property type="nucleotide sequence ID" value="XM_025161047.1"/>
</dbReference>
<sequence>MGRIRKDALDLEFLPAKSGVKFIGPKRIGYFSSFYDKENQLVYRPDKSSQKYLVSTELNELMHCLEGFNPETDKCSLPDTWPDYFRWIRSNEEIMHDLTSDNPKSSIDFICSNSVLKNILLSPFARIDWIINAIKINGTIFLFMSDEDPSKKRERESSNDTDKNKRAYARFKVIKRITKQVAERESDSNTELDVLSTVSSSEIGQHRIMHLGNSEFVISKDDVEKPIDQASFAALKLVPNMYKGDNKDFNIDHYRHMYWWASALVCGIETLICGDLDKDYNLRELNVFPASILNENYSAHKKKCFIALDKILDFIKSEVKESNKFYDVHFNAKKSSREVTAILSVGLLEDSVSPQLFT</sequence>
<dbReference type="EnsemblMetazoa" id="tetur09g05280.1">
    <property type="protein sequence ID" value="tetur09g05280.1"/>
    <property type="gene ID" value="tetur09g05280"/>
</dbReference>
<evidence type="ECO:0000256" key="1">
    <source>
        <dbReference type="ARBA" id="ARBA00006562"/>
    </source>
</evidence>
<dbReference type="OrthoDB" id="5853397at2759"/>
<dbReference type="InterPro" id="IPR013961">
    <property type="entry name" value="RAI1"/>
</dbReference>
<keyword evidence="2" id="KW-0479">Metal-binding</keyword>
<dbReference type="eggNOG" id="ENOG502RUID">
    <property type="taxonomic scope" value="Eukaryota"/>
</dbReference>
<dbReference type="GO" id="GO:0000166">
    <property type="term" value="F:nucleotide binding"/>
    <property type="evidence" value="ECO:0007669"/>
    <property type="project" value="UniProtKB-KW"/>
</dbReference>
<keyword evidence="5" id="KW-1185">Reference proteome</keyword>
<organism evidence="4 5">
    <name type="scientific">Tetranychus urticae</name>
    <name type="common">Two-spotted spider mite</name>
    <dbReference type="NCBI Taxonomy" id="32264"/>
    <lineage>
        <taxon>Eukaryota</taxon>
        <taxon>Metazoa</taxon>
        <taxon>Ecdysozoa</taxon>
        <taxon>Arthropoda</taxon>
        <taxon>Chelicerata</taxon>
        <taxon>Arachnida</taxon>
        <taxon>Acari</taxon>
        <taxon>Acariformes</taxon>
        <taxon>Trombidiformes</taxon>
        <taxon>Prostigmata</taxon>
        <taxon>Eleutherengona</taxon>
        <taxon>Raphignathae</taxon>
        <taxon>Tetranychoidea</taxon>
        <taxon>Tetranychidae</taxon>
        <taxon>Tetranychus</taxon>
    </lineage>
</organism>
<dbReference type="GO" id="GO:0005634">
    <property type="term" value="C:nucleus"/>
    <property type="evidence" value="ECO:0007669"/>
    <property type="project" value="UniProtKB-SubCell"/>
</dbReference>
<dbReference type="GO" id="GO:0003723">
    <property type="term" value="F:RNA binding"/>
    <property type="evidence" value="ECO:0007669"/>
    <property type="project" value="UniProtKB-KW"/>
</dbReference>
<protein>
    <recommendedName>
        <fullName evidence="2">Decapping nuclease</fullName>
        <ecNumber evidence="2">3.6.1.-</ecNumber>
    </recommendedName>
</protein>
<dbReference type="GO" id="GO:0034353">
    <property type="term" value="F:mRNA 5'-diphosphatase activity"/>
    <property type="evidence" value="ECO:0007669"/>
    <property type="project" value="TreeGrafter"/>
</dbReference>
<dbReference type="KEGG" id="tut:112538958"/>
<evidence type="ECO:0000259" key="3">
    <source>
        <dbReference type="Pfam" id="PF08652"/>
    </source>
</evidence>
<reference evidence="4" key="2">
    <citation type="submission" date="2015-06" db="UniProtKB">
        <authorList>
            <consortium name="EnsemblMetazoa"/>
        </authorList>
    </citation>
    <scope>IDENTIFICATION</scope>
</reference>
<comment type="subcellular location">
    <subcellularLocation>
        <location evidence="2">Nucleus</location>
    </subcellularLocation>
</comment>
<dbReference type="GO" id="GO:0000956">
    <property type="term" value="P:nuclear-transcribed mRNA catabolic process"/>
    <property type="evidence" value="ECO:0007669"/>
    <property type="project" value="TreeGrafter"/>
</dbReference>
<dbReference type="EC" id="3.6.1.-" evidence="2"/>
<name>T1KE47_TETUR</name>
<evidence type="ECO:0000313" key="5">
    <source>
        <dbReference type="Proteomes" id="UP000015104"/>
    </source>
</evidence>